<comment type="caution">
    <text evidence="2">The sequence shown here is derived from an EMBL/GenBank/DDBJ whole genome shotgun (WGS) entry which is preliminary data.</text>
</comment>
<evidence type="ECO:0000313" key="2">
    <source>
        <dbReference type="EMBL" id="KAJ2866644.1"/>
    </source>
</evidence>
<proteinExistence type="predicted"/>
<dbReference type="Proteomes" id="UP001140074">
    <property type="component" value="Unassembled WGS sequence"/>
</dbReference>
<dbReference type="SUPFAM" id="SSF81296">
    <property type="entry name" value="E set domains"/>
    <property type="match status" value="1"/>
</dbReference>
<accession>A0A9W8IKT3</accession>
<name>A0A9W8IKT3_9FUNG</name>
<feature type="domain" description="Arrestin-like N-terminal" evidence="1">
    <location>
        <begin position="25"/>
        <end position="133"/>
    </location>
</feature>
<dbReference type="Gene3D" id="2.60.40.640">
    <property type="match status" value="1"/>
</dbReference>
<gene>
    <name evidence="2" type="ORF">GGH94_001370</name>
</gene>
<reference evidence="2" key="1">
    <citation type="submission" date="2022-07" db="EMBL/GenBank/DDBJ databases">
        <title>Phylogenomic reconstructions and comparative analyses of Kickxellomycotina fungi.</title>
        <authorList>
            <person name="Reynolds N.K."/>
            <person name="Stajich J.E."/>
            <person name="Barry K."/>
            <person name="Grigoriev I.V."/>
            <person name="Crous P."/>
            <person name="Smith M.E."/>
        </authorList>
    </citation>
    <scope>NUCLEOTIDE SEQUENCE</scope>
    <source>
        <strain evidence="2">RSA 476</strain>
    </source>
</reference>
<organism evidence="2 3">
    <name type="scientific">Coemansia aciculifera</name>
    <dbReference type="NCBI Taxonomy" id="417176"/>
    <lineage>
        <taxon>Eukaryota</taxon>
        <taxon>Fungi</taxon>
        <taxon>Fungi incertae sedis</taxon>
        <taxon>Zoopagomycota</taxon>
        <taxon>Kickxellomycotina</taxon>
        <taxon>Kickxellomycetes</taxon>
        <taxon>Kickxellales</taxon>
        <taxon>Kickxellaceae</taxon>
        <taxon>Coemansia</taxon>
    </lineage>
</organism>
<evidence type="ECO:0000259" key="1">
    <source>
        <dbReference type="Pfam" id="PF00339"/>
    </source>
</evidence>
<keyword evidence="3" id="KW-1185">Reference proteome</keyword>
<sequence length="429" mass="46087">MRPTTLSILLDAPAVHLFGERTTSAGFVLTGTARLSLRTATKIRQLHLTFSGEQALSYVPRLQPLAQKPSTAIPVTCNKSLAVMTQDLILPCAPELYAAGTHDLPFAFVLPGDLPPTAELLFGHISYSVQAQLVLTGLRSGCTAKVPVVVLRCPGEGSQWAHTAFDALSVGTQWEDRLSVEVAHGSCSVPADTLLELSVQVSPSEKGFSLLALEAVLKEIQSVRACINDRDNHSYGASESGATVHRESRLVARKRMAFGAIGTPLDGQDEFGVALRIPPAFAGIQYECESADIKVSHQLALTALVKTPEGQTVEMMLPAHLFVLPQVSIDGVADLPLYELSGDDQLVQSAESENQPEVYSRNSSHSSHTAIESQFDELIAGLPPYSLPVCLSCGKEDISVLQCRRAIVQKSQIPPNAEIEDMCANVDQI</sequence>
<protein>
    <recommendedName>
        <fullName evidence="1">Arrestin-like N-terminal domain-containing protein</fullName>
    </recommendedName>
</protein>
<dbReference type="AlphaFoldDB" id="A0A9W8IKT3"/>
<dbReference type="InterPro" id="IPR014752">
    <property type="entry name" value="Arrestin-like_C"/>
</dbReference>
<dbReference type="InterPro" id="IPR014756">
    <property type="entry name" value="Ig_E-set"/>
</dbReference>
<evidence type="ECO:0000313" key="3">
    <source>
        <dbReference type="Proteomes" id="UP001140074"/>
    </source>
</evidence>
<dbReference type="EMBL" id="JANBUY010000033">
    <property type="protein sequence ID" value="KAJ2866644.1"/>
    <property type="molecule type" value="Genomic_DNA"/>
</dbReference>
<dbReference type="Pfam" id="PF00339">
    <property type="entry name" value="Arrestin_N"/>
    <property type="match status" value="1"/>
</dbReference>
<dbReference type="InterPro" id="IPR011021">
    <property type="entry name" value="Arrestin-like_N"/>
</dbReference>